<dbReference type="InterPro" id="IPR012349">
    <property type="entry name" value="Split_barrel_FMN-bd"/>
</dbReference>
<dbReference type="OrthoDB" id="9794935at2"/>
<evidence type="ECO:0000313" key="4">
    <source>
        <dbReference type="Proteomes" id="UP001108123"/>
    </source>
</evidence>
<comment type="caution">
    <text evidence="2">The sequence shown here is derived from an EMBL/GenBank/DDBJ whole genome shotgun (WGS) entry which is preliminary data.</text>
</comment>
<dbReference type="RefSeq" id="WP_154484195.1">
    <property type="nucleotide sequence ID" value="NZ_JAJBNW010000023.1"/>
</dbReference>
<accession>A0A844FHG9</accession>
<evidence type="ECO:0000313" key="3">
    <source>
        <dbReference type="Proteomes" id="UP000462760"/>
    </source>
</evidence>
<dbReference type="Proteomes" id="UP000462760">
    <property type="component" value="Unassembled WGS sequence"/>
</dbReference>
<dbReference type="PANTHER" id="PTHR34071:SF2">
    <property type="entry name" value="FLAVIN-NUCLEOTIDE-BINDING PROTEIN"/>
    <property type="match status" value="1"/>
</dbReference>
<keyword evidence="4" id="KW-1185">Reference proteome</keyword>
<dbReference type="EMBL" id="JAKNID010000023">
    <property type="protein sequence ID" value="MCG4565199.1"/>
    <property type="molecule type" value="Genomic_DNA"/>
</dbReference>
<organism evidence="2 3">
    <name type="scientific">Anaerosalibacter bizertensis</name>
    <dbReference type="NCBI Taxonomy" id="932217"/>
    <lineage>
        <taxon>Bacteria</taxon>
        <taxon>Bacillati</taxon>
        <taxon>Bacillota</taxon>
        <taxon>Tissierellia</taxon>
        <taxon>Tissierellales</taxon>
        <taxon>Sporanaerobacteraceae</taxon>
        <taxon>Anaerosalibacter</taxon>
    </lineage>
</organism>
<dbReference type="Pfam" id="PF12900">
    <property type="entry name" value="Pyridox_ox_2"/>
    <property type="match status" value="1"/>
</dbReference>
<evidence type="ECO:0000313" key="1">
    <source>
        <dbReference type="EMBL" id="MCG4565199.1"/>
    </source>
</evidence>
<dbReference type="SUPFAM" id="SSF50475">
    <property type="entry name" value="FMN-binding split barrel"/>
    <property type="match status" value="1"/>
</dbReference>
<gene>
    <name evidence="2" type="ORF">FYJ27_07205</name>
    <name evidence="1" type="ORF">L0P62_07035</name>
</gene>
<sequence>MEKIYFHTGFKGRKLDNIGYNPKVCLEVSSPGKIYSTSEAKDFTMRFWSVLVFGEASIVHDDEFKLMIMNKLMEKQV</sequence>
<reference evidence="1" key="2">
    <citation type="submission" date="2022-01" db="EMBL/GenBank/DDBJ databases">
        <title>Collection of gut derived symbiotic bacterial strains cultured from healthy donors.</title>
        <authorList>
            <person name="Lin H."/>
            <person name="Kohout C."/>
            <person name="Waligurski E."/>
            <person name="Pamer E.G."/>
        </authorList>
    </citation>
    <scope>NUCLEOTIDE SEQUENCE</scope>
    <source>
        <strain evidence="1">MSK.14.39</strain>
    </source>
</reference>
<reference evidence="2 3" key="1">
    <citation type="submission" date="2019-08" db="EMBL/GenBank/DDBJ databases">
        <title>In-depth cultivation of the pig gut microbiome towards novel bacterial diversity and tailored functional studies.</title>
        <authorList>
            <person name="Wylensek D."/>
            <person name="Hitch T.C.A."/>
            <person name="Clavel T."/>
        </authorList>
    </citation>
    <scope>NUCLEOTIDE SEQUENCE [LARGE SCALE GENOMIC DNA]</scope>
    <source>
        <strain evidence="2 3">Med78-601-WT-4W-RMD-3</strain>
    </source>
</reference>
<name>A0A844FHG9_9FIRM</name>
<dbReference type="InterPro" id="IPR024747">
    <property type="entry name" value="Pyridox_Oxase-rel"/>
</dbReference>
<protein>
    <submittedName>
        <fullName evidence="1">Pyridoxamine 5'-phosphate oxidase family protein</fullName>
    </submittedName>
</protein>
<proteinExistence type="predicted"/>
<dbReference type="EMBL" id="VULR01000008">
    <property type="protein sequence ID" value="MSS43513.1"/>
    <property type="molecule type" value="Genomic_DNA"/>
</dbReference>
<dbReference type="AlphaFoldDB" id="A0A844FHG9"/>
<dbReference type="Gene3D" id="2.30.110.10">
    <property type="entry name" value="Electron Transport, Fmn-binding Protein, Chain A"/>
    <property type="match status" value="1"/>
</dbReference>
<dbReference type="Proteomes" id="UP001108123">
    <property type="component" value="Unassembled WGS sequence"/>
</dbReference>
<evidence type="ECO:0000313" key="2">
    <source>
        <dbReference type="EMBL" id="MSS43513.1"/>
    </source>
</evidence>
<dbReference type="PANTHER" id="PTHR34071">
    <property type="entry name" value="5-NITROIMIDAZOLE ANTIBIOTICS RESISTANCE PROTEIN, NIMA-FAMILY-RELATED PROTEIN-RELATED"/>
    <property type="match status" value="1"/>
</dbReference>